<gene>
    <name evidence="1" type="ORF">IPOD504_LOCUS2631</name>
</gene>
<feature type="non-terminal residue" evidence="1">
    <location>
        <position position="205"/>
    </location>
</feature>
<organism evidence="1 2">
    <name type="scientific">Iphiclides podalirius</name>
    <name type="common">scarce swallowtail</name>
    <dbReference type="NCBI Taxonomy" id="110791"/>
    <lineage>
        <taxon>Eukaryota</taxon>
        <taxon>Metazoa</taxon>
        <taxon>Ecdysozoa</taxon>
        <taxon>Arthropoda</taxon>
        <taxon>Hexapoda</taxon>
        <taxon>Insecta</taxon>
        <taxon>Pterygota</taxon>
        <taxon>Neoptera</taxon>
        <taxon>Endopterygota</taxon>
        <taxon>Lepidoptera</taxon>
        <taxon>Glossata</taxon>
        <taxon>Ditrysia</taxon>
        <taxon>Papilionoidea</taxon>
        <taxon>Papilionidae</taxon>
        <taxon>Papilioninae</taxon>
        <taxon>Iphiclides</taxon>
    </lineage>
</organism>
<dbReference type="EMBL" id="OW152824">
    <property type="protein sequence ID" value="CAH2040526.1"/>
    <property type="molecule type" value="Genomic_DNA"/>
</dbReference>
<evidence type="ECO:0000313" key="2">
    <source>
        <dbReference type="Proteomes" id="UP000837857"/>
    </source>
</evidence>
<proteinExistence type="predicted"/>
<keyword evidence="2" id="KW-1185">Reference proteome</keyword>
<accession>A0ABN8HX40</accession>
<evidence type="ECO:0000313" key="1">
    <source>
        <dbReference type="EMBL" id="CAH2040526.1"/>
    </source>
</evidence>
<protein>
    <submittedName>
        <fullName evidence="1">Uncharacterized protein</fullName>
    </submittedName>
</protein>
<name>A0ABN8HX40_9NEOP</name>
<dbReference type="Proteomes" id="UP000837857">
    <property type="component" value="Chromosome 12"/>
</dbReference>
<reference evidence="1" key="1">
    <citation type="submission" date="2022-03" db="EMBL/GenBank/DDBJ databases">
        <authorList>
            <person name="Martin H S."/>
        </authorList>
    </citation>
    <scope>NUCLEOTIDE SEQUENCE</scope>
</reference>
<sequence>MAPTSTATPFHIAEAISEYNLFTSLMLLRTLPRKHDPSGIYLKAEGVKYDHHFSQMEIVVQTIACAPSLAELPFLWHFSKCIRFCVVSLSASGSGGQCAANETQRRSIAKSFMEHLNPLFVPVGPPLPVDLDSVLGAIKLKANSRLSAVYPLLPERAPILSTSGPHNWRVGAVPALPPNGVTPVEIARPHRLDPATPSDAHRHIY</sequence>